<keyword evidence="1" id="KW-0732">Signal</keyword>
<dbReference type="Proteomes" id="UP001149165">
    <property type="component" value="Unassembled WGS sequence"/>
</dbReference>
<gene>
    <name evidence="2" type="ORF">N7456_010625</name>
</gene>
<feature type="signal peptide" evidence="1">
    <location>
        <begin position="1"/>
        <end position="17"/>
    </location>
</feature>
<dbReference type="EMBL" id="JAPQKH010000006">
    <property type="protein sequence ID" value="KAJ5094764.1"/>
    <property type="molecule type" value="Genomic_DNA"/>
</dbReference>
<organism evidence="2 3">
    <name type="scientific">Penicillium angulare</name>
    <dbReference type="NCBI Taxonomy" id="116970"/>
    <lineage>
        <taxon>Eukaryota</taxon>
        <taxon>Fungi</taxon>
        <taxon>Dikarya</taxon>
        <taxon>Ascomycota</taxon>
        <taxon>Pezizomycotina</taxon>
        <taxon>Eurotiomycetes</taxon>
        <taxon>Eurotiomycetidae</taxon>
        <taxon>Eurotiales</taxon>
        <taxon>Aspergillaceae</taxon>
        <taxon>Penicillium</taxon>
    </lineage>
</organism>
<dbReference type="OrthoDB" id="5230873at2759"/>
<reference evidence="2" key="2">
    <citation type="journal article" date="2023" name="IMA Fungus">
        <title>Comparative genomic study of the Penicillium genus elucidates a diverse pangenome and 15 lateral gene transfer events.</title>
        <authorList>
            <person name="Petersen C."/>
            <person name="Sorensen T."/>
            <person name="Nielsen M.R."/>
            <person name="Sondergaard T.E."/>
            <person name="Sorensen J.L."/>
            <person name="Fitzpatrick D.A."/>
            <person name="Frisvad J.C."/>
            <person name="Nielsen K.L."/>
        </authorList>
    </citation>
    <scope>NUCLEOTIDE SEQUENCE</scope>
    <source>
        <strain evidence="2">IBT 30069</strain>
    </source>
</reference>
<name>A0A9W9F702_9EURO</name>
<keyword evidence="3" id="KW-1185">Reference proteome</keyword>
<evidence type="ECO:0000256" key="1">
    <source>
        <dbReference type="SAM" id="SignalP"/>
    </source>
</evidence>
<dbReference type="AlphaFoldDB" id="A0A9W9F702"/>
<protein>
    <recommendedName>
        <fullName evidence="4">Lipocalin-like domain-containing protein</fullName>
    </recommendedName>
</protein>
<accession>A0A9W9F702</accession>
<evidence type="ECO:0000313" key="3">
    <source>
        <dbReference type="Proteomes" id="UP001149165"/>
    </source>
</evidence>
<sequence length="181" mass="19196">MYRLLTSVAIFCLGASASMFVSRSADESFGLYAYGDSLGGLPLFYSEGKAFVGDPTNSTSSTASSVTFTADSSNGFLGNPNGTTKAKAGWSDESLYIPSSSSSDHQMGFTAGNLSNETTDAFFLYGQWVMVKSKTGDISSSFYVREVSEDDGTYSLLWNVTDEEGVVPISLRSTKPSSSGD</sequence>
<evidence type="ECO:0008006" key="4">
    <source>
        <dbReference type="Google" id="ProtNLM"/>
    </source>
</evidence>
<evidence type="ECO:0000313" key="2">
    <source>
        <dbReference type="EMBL" id="KAJ5094764.1"/>
    </source>
</evidence>
<proteinExistence type="predicted"/>
<comment type="caution">
    <text evidence="2">The sequence shown here is derived from an EMBL/GenBank/DDBJ whole genome shotgun (WGS) entry which is preliminary data.</text>
</comment>
<feature type="chain" id="PRO_5040895864" description="Lipocalin-like domain-containing protein" evidence="1">
    <location>
        <begin position="18"/>
        <end position="181"/>
    </location>
</feature>
<reference evidence="2" key="1">
    <citation type="submission" date="2022-11" db="EMBL/GenBank/DDBJ databases">
        <authorList>
            <person name="Petersen C."/>
        </authorList>
    </citation>
    <scope>NUCLEOTIDE SEQUENCE</scope>
    <source>
        <strain evidence="2">IBT 30069</strain>
    </source>
</reference>